<protein>
    <submittedName>
        <fullName evidence="3">Formiminotetrahydrofolate cyclodeaminase</fullName>
    </submittedName>
</protein>
<reference evidence="3 4" key="1">
    <citation type="submission" date="2017-11" db="EMBL/GenBank/DDBJ databases">
        <title>Understudied soil microbes with underappreciated capabilities: Untangling the Clostridium saccharolyticum group.</title>
        <authorList>
            <person name="Leschine S."/>
        </authorList>
    </citation>
    <scope>NUCLEOTIDE SEQUENCE [LARGE SCALE GENOMIC DNA]</scope>
    <source>
        <strain evidence="3 4">18A</strain>
    </source>
</reference>
<dbReference type="AlphaFoldDB" id="A0A2M8YZX8"/>
<feature type="coiled-coil region" evidence="1">
    <location>
        <begin position="108"/>
        <end position="135"/>
    </location>
</feature>
<proteinExistence type="predicted"/>
<organism evidence="3 4">
    <name type="scientific">[Clostridium] celerecrescens 18A</name>
    <dbReference type="NCBI Taxonomy" id="1286362"/>
    <lineage>
        <taxon>Bacteria</taxon>
        <taxon>Bacillati</taxon>
        <taxon>Bacillota</taxon>
        <taxon>Clostridia</taxon>
        <taxon>Lachnospirales</taxon>
        <taxon>Lachnospiraceae</taxon>
        <taxon>Lacrimispora</taxon>
    </lineage>
</organism>
<keyword evidence="1" id="KW-0175">Coiled coil</keyword>
<dbReference type="InterPro" id="IPR036178">
    <property type="entry name" value="Formintransfe-cycloase-like_sf"/>
</dbReference>
<dbReference type="Proteomes" id="UP000231092">
    <property type="component" value="Unassembled WGS sequence"/>
</dbReference>
<dbReference type="SUPFAM" id="SSF101262">
    <property type="entry name" value="Methenyltetrahydrofolate cyclohydrolase-like"/>
    <property type="match status" value="1"/>
</dbReference>
<accession>A0A2M8YZX8</accession>
<dbReference type="Gene3D" id="1.20.120.680">
    <property type="entry name" value="Formiminotetrahydrofolate cyclodeaminase monomer, up-and-down helical bundle"/>
    <property type="match status" value="1"/>
</dbReference>
<dbReference type="EMBL" id="PGET01000001">
    <property type="protein sequence ID" value="PJJ26752.1"/>
    <property type="molecule type" value="Genomic_DNA"/>
</dbReference>
<evidence type="ECO:0000259" key="2">
    <source>
        <dbReference type="Pfam" id="PF04961"/>
    </source>
</evidence>
<dbReference type="GO" id="GO:0003824">
    <property type="term" value="F:catalytic activity"/>
    <property type="evidence" value="ECO:0007669"/>
    <property type="project" value="InterPro"/>
</dbReference>
<name>A0A2M8YZX8_9FIRM</name>
<comment type="caution">
    <text evidence="3">The sequence shown here is derived from an EMBL/GenBank/DDBJ whole genome shotgun (WGS) entry which is preliminary data.</text>
</comment>
<sequence length="266" mass="29334">MEKENWVLACAVYMKSAVERGSIIALTVSLDKLNLFFYRKPYIIMENKMRLERRINVMIQDFTIHTFLEKLSSKSPTPGGGGAAGLGGAVGAALGEMVVNLTLGKKRYADVEEEMQSILEKLEALKREFLRLADEDEVVFVPLAAAYCLPSGTEEEKLHKTEILETHLLAASLVPLMVMERSMETLDILEFLAEKGSRLAVSDVGVGVQFIRSALLGAKMNVSINTKSMKEREKAGQLQSQAEHLAEEGIRKADAIYAKVEAALKA</sequence>
<evidence type="ECO:0000313" key="4">
    <source>
        <dbReference type="Proteomes" id="UP000231092"/>
    </source>
</evidence>
<feature type="domain" description="Cyclodeaminase/cyclohydrolase" evidence="2">
    <location>
        <begin position="63"/>
        <end position="243"/>
    </location>
</feature>
<evidence type="ECO:0000256" key="1">
    <source>
        <dbReference type="SAM" id="Coils"/>
    </source>
</evidence>
<evidence type="ECO:0000313" key="3">
    <source>
        <dbReference type="EMBL" id="PJJ26752.1"/>
    </source>
</evidence>
<dbReference type="Pfam" id="PF04961">
    <property type="entry name" value="FTCD_C"/>
    <property type="match status" value="1"/>
</dbReference>
<dbReference type="InterPro" id="IPR007044">
    <property type="entry name" value="Cyclodeamin/CycHdrlase"/>
</dbReference>
<gene>
    <name evidence="3" type="ORF">H171_0194</name>
</gene>